<feature type="compositionally biased region" description="Basic and acidic residues" evidence="1">
    <location>
        <begin position="43"/>
        <end position="57"/>
    </location>
</feature>
<keyword evidence="2" id="KW-1185">Reference proteome</keyword>
<reference evidence="2" key="1">
    <citation type="journal article" date="2014" name="Nat. Commun.">
        <title>The emerging biofuel crop Camelina sativa retains a highly undifferentiated hexaploid genome structure.</title>
        <authorList>
            <person name="Kagale S."/>
            <person name="Koh C."/>
            <person name="Nixon J."/>
            <person name="Bollina V."/>
            <person name="Clarke W.E."/>
            <person name="Tuteja R."/>
            <person name="Spillane C."/>
            <person name="Robinson S.J."/>
            <person name="Links M.G."/>
            <person name="Clarke C."/>
            <person name="Higgins E.E."/>
            <person name="Huebert T."/>
            <person name="Sharpe A.G."/>
            <person name="Parkin I.A."/>
        </authorList>
    </citation>
    <scope>NUCLEOTIDE SEQUENCE [LARGE SCALE GENOMIC DNA]</scope>
    <source>
        <strain evidence="2">cv. DH55</strain>
    </source>
</reference>
<evidence type="ECO:0000313" key="2">
    <source>
        <dbReference type="Proteomes" id="UP000694864"/>
    </source>
</evidence>
<proteinExistence type="predicted"/>
<dbReference type="GeneID" id="104740709"/>
<protein>
    <submittedName>
        <fullName evidence="3">DNA ligase 1</fullName>
    </submittedName>
</protein>
<dbReference type="GO" id="GO:0016874">
    <property type="term" value="F:ligase activity"/>
    <property type="evidence" value="ECO:0007669"/>
    <property type="project" value="UniProtKB-KW"/>
</dbReference>
<name>A0ABM0VQK0_CAMSA</name>
<sequence>MSRYFTTPPPVYARNWANSQNLVESTKIEREIVSQKVHRKEKKEKTKDKKEKKVKDEKKSLKLYFPAKQVSDESEQLEKKSLKLYIPAKQVSDESEQLEKSCLTEEHEQLHQIGYLSDGSQNSKKRSRETSPAVVESQIKAAPVAGNPLRIRFLLKKPKEAEVVPQEDRVCSTSGTERLIEVPSSVSLPKTCDHDVNLLSTSLESDKITIPSESKKRKKHKKSKESRYNSLFDGWVPPCLSLEEDNSNSDDWLFGTSRQASSKASIKSDEDMIMNLQTSEEDCSFPRARFLSEVGIFSLPYTVPF</sequence>
<dbReference type="PANTHER" id="PTHR34660:SF7">
    <property type="entry name" value="DNA LIGASE-LIKE PROTEIN"/>
    <property type="match status" value="1"/>
</dbReference>
<keyword evidence="3" id="KW-0436">Ligase</keyword>
<feature type="region of interest" description="Disordered" evidence="1">
    <location>
        <begin position="34"/>
        <end position="57"/>
    </location>
</feature>
<dbReference type="PANTHER" id="PTHR34660">
    <property type="entry name" value="MYB-LIKE PROTEIN X"/>
    <property type="match status" value="1"/>
</dbReference>
<evidence type="ECO:0000313" key="3">
    <source>
        <dbReference type="RefSeq" id="XP_010459692.1"/>
    </source>
</evidence>
<dbReference type="RefSeq" id="XP_010459692.1">
    <property type="nucleotide sequence ID" value="XM_010461390.2"/>
</dbReference>
<feature type="region of interest" description="Disordered" evidence="1">
    <location>
        <begin position="111"/>
        <end position="134"/>
    </location>
</feature>
<evidence type="ECO:0000256" key="1">
    <source>
        <dbReference type="SAM" id="MobiDB-lite"/>
    </source>
</evidence>
<reference evidence="3" key="2">
    <citation type="submission" date="2025-08" db="UniProtKB">
        <authorList>
            <consortium name="RefSeq"/>
        </authorList>
    </citation>
    <scope>IDENTIFICATION</scope>
    <source>
        <tissue evidence="3">Leaf</tissue>
    </source>
</reference>
<accession>A0ABM0VQK0</accession>
<dbReference type="Proteomes" id="UP000694864">
    <property type="component" value="Chromosome 14"/>
</dbReference>
<organism evidence="2 3">
    <name type="scientific">Camelina sativa</name>
    <name type="common">False flax</name>
    <name type="synonym">Myagrum sativum</name>
    <dbReference type="NCBI Taxonomy" id="90675"/>
    <lineage>
        <taxon>Eukaryota</taxon>
        <taxon>Viridiplantae</taxon>
        <taxon>Streptophyta</taxon>
        <taxon>Embryophyta</taxon>
        <taxon>Tracheophyta</taxon>
        <taxon>Spermatophyta</taxon>
        <taxon>Magnoliopsida</taxon>
        <taxon>eudicotyledons</taxon>
        <taxon>Gunneridae</taxon>
        <taxon>Pentapetalae</taxon>
        <taxon>rosids</taxon>
        <taxon>malvids</taxon>
        <taxon>Brassicales</taxon>
        <taxon>Brassicaceae</taxon>
        <taxon>Camelineae</taxon>
        <taxon>Camelina</taxon>
    </lineage>
</organism>
<gene>
    <name evidence="3" type="primary">LOC104740709</name>
</gene>